<dbReference type="InterPro" id="IPR013766">
    <property type="entry name" value="Thioredoxin_domain"/>
</dbReference>
<evidence type="ECO:0000256" key="1">
    <source>
        <dbReference type="ARBA" id="ARBA00022448"/>
    </source>
</evidence>
<protein>
    <recommendedName>
        <fullName evidence="5">Thioredoxin</fullName>
    </recommendedName>
</protein>
<feature type="disulfide bond" description="Redox-active" evidence="7">
    <location>
        <begin position="29"/>
        <end position="32"/>
    </location>
</feature>
<keyword evidence="10" id="KW-1185">Reference proteome</keyword>
<dbReference type="GO" id="GO:0015035">
    <property type="term" value="F:protein-disulfide reductase activity"/>
    <property type="evidence" value="ECO:0007669"/>
    <property type="project" value="InterPro"/>
</dbReference>
<dbReference type="SUPFAM" id="SSF52833">
    <property type="entry name" value="Thioredoxin-like"/>
    <property type="match status" value="1"/>
</dbReference>
<evidence type="ECO:0000313" key="11">
    <source>
        <dbReference type="WBParaSite" id="ASIM_0001711701-mRNA-1"/>
    </source>
</evidence>
<evidence type="ECO:0000313" key="9">
    <source>
        <dbReference type="EMBL" id="VDK58038.1"/>
    </source>
</evidence>
<dbReference type="CDD" id="cd02947">
    <property type="entry name" value="TRX_family"/>
    <property type="match status" value="1"/>
</dbReference>
<name>A0A0M3K826_ANISI</name>
<dbReference type="PRINTS" id="PR00421">
    <property type="entry name" value="THIOREDOXIN"/>
</dbReference>
<evidence type="ECO:0000256" key="6">
    <source>
        <dbReference type="PIRSR" id="PIRSR000077-1"/>
    </source>
</evidence>
<dbReference type="PIRSF" id="PIRSF000077">
    <property type="entry name" value="Thioredoxin"/>
    <property type="match status" value="1"/>
</dbReference>
<keyword evidence="4 7" id="KW-0676">Redox-active center</keyword>
<keyword evidence="3 7" id="KW-1015">Disulfide bond</keyword>
<dbReference type="InterPro" id="IPR017937">
    <property type="entry name" value="Thioredoxin_CS"/>
</dbReference>
<dbReference type="Proteomes" id="UP000267096">
    <property type="component" value="Unassembled WGS sequence"/>
</dbReference>
<reference evidence="9 10" key="2">
    <citation type="submission" date="2018-11" db="EMBL/GenBank/DDBJ databases">
        <authorList>
            <consortium name="Pathogen Informatics"/>
        </authorList>
    </citation>
    <scope>NUCLEOTIDE SEQUENCE [LARGE SCALE GENOMIC DNA]</scope>
</reference>
<dbReference type="PROSITE" id="PS51352">
    <property type="entry name" value="THIOREDOXIN_2"/>
    <property type="match status" value="1"/>
</dbReference>
<evidence type="ECO:0000259" key="8">
    <source>
        <dbReference type="PROSITE" id="PS51352"/>
    </source>
</evidence>
<feature type="domain" description="Thioredoxin" evidence="8">
    <location>
        <begin position="1"/>
        <end position="105"/>
    </location>
</feature>
<dbReference type="GO" id="GO:0005737">
    <property type="term" value="C:cytoplasm"/>
    <property type="evidence" value="ECO:0007669"/>
    <property type="project" value="TreeGrafter"/>
</dbReference>
<comment type="similarity">
    <text evidence="5">Belongs to the thioredoxin family.</text>
</comment>
<dbReference type="FunFam" id="3.40.30.10:FF:000001">
    <property type="entry name" value="Thioredoxin"/>
    <property type="match status" value="1"/>
</dbReference>
<keyword evidence="1" id="KW-0813">Transport</keyword>
<dbReference type="OrthoDB" id="19690at2759"/>
<evidence type="ECO:0000256" key="4">
    <source>
        <dbReference type="ARBA" id="ARBA00023284"/>
    </source>
</evidence>
<dbReference type="AlphaFoldDB" id="A0A0M3K826"/>
<gene>
    <name evidence="9" type="ORF">ASIM_LOCUS16524</name>
</gene>
<evidence type="ECO:0000313" key="10">
    <source>
        <dbReference type="Proteomes" id="UP000267096"/>
    </source>
</evidence>
<dbReference type="InterPro" id="IPR005746">
    <property type="entry name" value="Thioredoxin"/>
</dbReference>
<feature type="active site" description="Nucleophile" evidence="6">
    <location>
        <position position="29"/>
    </location>
</feature>
<dbReference type="Pfam" id="PF00085">
    <property type="entry name" value="Thioredoxin"/>
    <property type="match status" value="1"/>
</dbReference>
<proteinExistence type="inferred from homology"/>
<evidence type="ECO:0000256" key="2">
    <source>
        <dbReference type="ARBA" id="ARBA00022982"/>
    </source>
</evidence>
<accession>A0A0M3K826</accession>
<evidence type="ECO:0000256" key="3">
    <source>
        <dbReference type="ARBA" id="ARBA00023157"/>
    </source>
</evidence>
<dbReference type="InterPro" id="IPR036249">
    <property type="entry name" value="Thioredoxin-like_sf"/>
</dbReference>
<dbReference type="PANTHER" id="PTHR45663:SF11">
    <property type="entry name" value="GEO12009P1"/>
    <property type="match status" value="1"/>
</dbReference>
<dbReference type="Gene3D" id="3.40.30.10">
    <property type="entry name" value="Glutaredoxin"/>
    <property type="match status" value="1"/>
</dbReference>
<dbReference type="NCBIfam" id="TIGR01068">
    <property type="entry name" value="thioredoxin"/>
    <property type="match status" value="1"/>
</dbReference>
<evidence type="ECO:0000256" key="7">
    <source>
        <dbReference type="PIRSR" id="PIRSR000077-4"/>
    </source>
</evidence>
<feature type="site" description="Contributes to redox potential value" evidence="6">
    <location>
        <position position="30"/>
    </location>
</feature>
<reference evidence="11" key="1">
    <citation type="submission" date="2017-02" db="UniProtKB">
        <authorList>
            <consortium name="WormBaseParasite"/>
        </authorList>
    </citation>
    <scope>IDENTIFICATION</scope>
</reference>
<feature type="active site" description="Nucleophile" evidence="6">
    <location>
        <position position="32"/>
    </location>
</feature>
<evidence type="ECO:0000256" key="5">
    <source>
        <dbReference type="PIRNR" id="PIRNR000077"/>
    </source>
</evidence>
<keyword evidence="2" id="KW-0249">Electron transport</keyword>
<organism evidence="11">
    <name type="scientific">Anisakis simplex</name>
    <name type="common">Herring worm</name>
    <dbReference type="NCBI Taxonomy" id="6269"/>
    <lineage>
        <taxon>Eukaryota</taxon>
        <taxon>Metazoa</taxon>
        <taxon>Ecdysozoa</taxon>
        <taxon>Nematoda</taxon>
        <taxon>Chromadorea</taxon>
        <taxon>Rhabditida</taxon>
        <taxon>Spirurina</taxon>
        <taxon>Ascaridomorpha</taxon>
        <taxon>Ascaridoidea</taxon>
        <taxon>Anisakidae</taxon>
        <taxon>Anisakis</taxon>
        <taxon>Anisakis simplex complex</taxon>
    </lineage>
</organism>
<dbReference type="EMBL" id="UYRR01033169">
    <property type="protein sequence ID" value="VDK58038.1"/>
    <property type="molecule type" value="Genomic_DNA"/>
</dbReference>
<dbReference type="PANTHER" id="PTHR45663">
    <property type="entry name" value="GEO12009P1"/>
    <property type="match status" value="1"/>
</dbReference>
<dbReference type="PROSITE" id="PS00194">
    <property type="entry name" value="THIOREDOXIN_1"/>
    <property type="match status" value="1"/>
</dbReference>
<dbReference type="WBParaSite" id="ASIM_0001711701-mRNA-1">
    <property type="protein sequence ID" value="ASIM_0001711701-mRNA-1"/>
    <property type="gene ID" value="ASIM_0001711701"/>
</dbReference>
<feature type="site" description="Contributes to redox potential value" evidence="6">
    <location>
        <position position="31"/>
    </location>
</feature>
<sequence>MFPVVVERDNLQVINSSIPVLVDFYADWCGPCQMMAPRIEAKVVGRQGQVCLAKVNVDYAADLAMDYEVRAVPTVIAFKNGEEVGRFEGDHGDAHLEDFINELLTS</sequence>
<feature type="site" description="Deprotonates C-terminal active site Cys" evidence="6">
    <location>
        <position position="23"/>
    </location>
</feature>